<proteinExistence type="inferred from homology"/>
<dbReference type="CDD" id="cd02022">
    <property type="entry name" value="DPCK"/>
    <property type="match status" value="1"/>
</dbReference>
<comment type="caution">
    <text evidence="3">The sequence shown here is derived from an EMBL/GenBank/DDBJ whole genome shotgun (WGS) entry which is preliminary data.</text>
</comment>
<accession>A0A094PWH7</accession>
<dbReference type="Gene3D" id="3.40.50.300">
    <property type="entry name" value="P-loop containing nucleotide triphosphate hydrolases"/>
    <property type="match status" value="1"/>
</dbReference>
<dbReference type="GO" id="GO:0015937">
    <property type="term" value="P:coenzyme A biosynthetic process"/>
    <property type="evidence" value="ECO:0007669"/>
    <property type="project" value="InterPro"/>
</dbReference>
<dbReference type="PANTHER" id="PTHR10695:SF46">
    <property type="entry name" value="BIFUNCTIONAL COENZYME A SYNTHASE-RELATED"/>
    <property type="match status" value="1"/>
</dbReference>
<dbReference type="Pfam" id="PF01121">
    <property type="entry name" value="CoaE"/>
    <property type="match status" value="1"/>
</dbReference>
<evidence type="ECO:0000313" key="3">
    <source>
        <dbReference type="EMBL" id="KGA14059.1"/>
    </source>
</evidence>
<dbReference type="GO" id="GO:0005524">
    <property type="term" value="F:ATP binding"/>
    <property type="evidence" value="ECO:0007669"/>
    <property type="project" value="UniProtKB-KW"/>
</dbReference>
<name>A0A094PWH7_9ZZZZ</name>
<dbReference type="NCBIfam" id="TIGR00152">
    <property type="entry name" value="dephospho-CoA kinase"/>
    <property type="match status" value="1"/>
</dbReference>
<evidence type="ECO:0000256" key="2">
    <source>
        <dbReference type="ARBA" id="ARBA00022840"/>
    </source>
</evidence>
<evidence type="ECO:0000256" key="1">
    <source>
        <dbReference type="ARBA" id="ARBA00022741"/>
    </source>
</evidence>
<dbReference type="InterPro" id="IPR001977">
    <property type="entry name" value="Depp_CoAkinase"/>
</dbReference>
<dbReference type="InterPro" id="IPR027417">
    <property type="entry name" value="P-loop_NTPase"/>
</dbReference>
<keyword evidence="2" id="KW-0067">ATP-binding</keyword>
<dbReference type="GO" id="GO:0004140">
    <property type="term" value="F:dephospho-CoA kinase activity"/>
    <property type="evidence" value="ECO:0007669"/>
    <property type="project" value="InterPro"/>
</dbReference>
<dbReference type="HAMAP" id="MF_00376">
    <property type="entry name" value="Dephospho_CoA_kinase"/>
    <property type="match status" value="1"/>
</dbReference>
<dbReference type="PANTHER" id="PTHR10695">
    <property type="entry name" value="DEPHOSPHO-COA KINASE-RELATED"/>
    <property type="match status" value="1"/>
</dbReference>
<reference evidence="3" key="1">
    <citation type="submission" date="2014-05" db="EMBL/GenBank/DDBJ databases">
        <title>Key roles for freshwater Actinobacteria revealed by deep metagenomic sequencing.</title>
        <authorList>
            <person name="Ghai R."/>
            <person name="Mizuno C.M."/>
            <person name="Picazo A."/>
            <person name="Camacho A."/>
            <person name="Rodriguez-Valera F."/>
        </authorList>
    </citation>
    <scope>NUCLEOTIDE SEQUENCE</scope>
</reference>
<evidence type="ECO:0008006" key="4">
    <source>
        <dbReference type="Google" id="ProtNLM"/>
    </source>
</evidence>
<sequence length="201" mass="22478">MLIVALTGGIGAGKSHVAKYFHQLGSYVFDADLLARAAIERGSDCFDEVVTTFGDQILKDGDIDRRKLGEIIFADPTAKTKLEAIIHPEVQRLFEEAKKSLPQDAIVIYEIPLLAESNSRNRFDYAITVESDEEIRTVRLKERGLASHEIVGRMAAQASREERISHCDLVIENHGDEDALLRQVEEIWQSVLLPLAKNHGK</sequence>
<protein>
    <recommendedName>
        <fullName evidence="4">Dephospho-CoA kinase</fullName>
    </recommendedName>
</protein>
<dbReference type="SUPFAM" id="SSF52540">
    <property type="entry name" value="P-loop containing nucleoside triphosphate hydrolases"/>
    <property type="match status" value="1"/>
</dbReference>
<gene>
    <name evidence="3" type="ORF">GM50_20830</name>
</gene>
<organism evidence="3">
    <name type="scientific">freshwater metagenome</name>
    <dbReference type="NCBI Taxonomy" id="449393"/>
    <lineage>
        <taxon>unclassified sequences</taxon>
        <taxon>metagenomes</taxon>
        <taxon>ecological metagenomes</taxon>
    </lineage>
</organism>
<dbReference type="PROSITE" id="PS51219">
    <property type="entry name" value="DPCK"/>
    <property type="match status" value="1"/>
</dbReference>
<keyword evidence="1" id="KW-0547">Nucleotide-binding</keyword>
<dbReference type="AlphaFoldDB" id="A0A094PWH7"/>
<dbReference type="EMBL" id="JNSK01000143">
    <property type="protein sequence ID" value="KGA14059.1"/>
    <property type="molecule type" value="Genomic_DNA"/>
</dbReference>